<dbReference type="PRINTS" id="PR00080">
    <property type="entry name" value="SDRFAMILY"/>
</dbReference>
<comment type="caution">
    <text evidence="5">The sequence shown here is derived from an EMBL/GenBank/DDBJ whole genome shotgun (WGS) entry which is preliminary data.</text>
</comment>
<dbReference type="InterPro" id="IPR020904">
    <property type="entry name" value="Sc_DH/Rdtase_CS"/>
</dbReference>
<keyword evidence="6" id="KW-1185">Reference proteome</keyword>
<reference evidence="5 6" key="1">
    <citation type="submission" date="2017-10" db="EMBL/GenBank/DDBJ databases">
        <title>Draft genome of two endophytic bacteria isolated from 'guarana' Paullinia cupana (Mart.) Ducke.</title>
        <authorList>
            <person name="Siqueira K.A."/>
            <person name="Liotti R.G."/>
            <person name="Mendes T.A."/>
            <person name="Soares M.A."/>
        </authorList>
    </citation>
    <scope>NUCLEOTIDE SEQUENCE [LARGE SCALE GENOMIC DNA]</scope>
    <source>
        <strain evidence="5 6">342</strain>
    </source>
</reference>
<dbReference type="CDD" id="cd05233">
    <property type="entry name" value="SDR_c"/>
    <property type="match status" value="1"/>
</dbReference>
<dbReference type="Pfam" id="PF00106">
    <property type="entry name" value="adh_short"/>
    <property type="match status" value="1"/>
</dbReference>
<accession>A0A2S9I4Z9</accession>
<keyword evidence="2" id="KW-0560">Oxidoreductase</keyword>
<dbReference type="PANTHER" id="PTHR44196">
    <property type="entry name" value="DEHYDROGENASE/REDUCTASE SDR FAMILY MEMBER 7B"/>
    <property type="match status" value="1"/>
</dbReference>
<dbReference type="PROSITE" id="PS00061">
    <property type="entry name" value="ADH_SHORT"/>
    <property type="match status" value="1"/>
</dbReference>
<dbReference type="PANTHER" id="PTHR44196:SF1">
    <property type="entry name" value="DEHYDROGENASE_REDUCTASE SDR FAMILY MEMBER 7B"/>
    <property type="match status" value="1"/>
</dbReference>
<protein>
    <submittedName>
        <fullName evidence="5">3-ketoacyl-ACP reductase</fullName>
    </submittedName>
</protein>
<gene>
    <name evidence="5" type="ORF">CQW29_24645</name>
</gene>
<dbReference type="Proteomes" id="UP000239181">
    <property type="component" value="Unassembled WGS sequence"/>
</dbReference>
<dbReference type="AlphaFoldDB" id="A0A2S9I4Z9"/>
<organism evidence="5 6">
    <name type="scientific">Pantoea coffeiphila</name>
    <dbReference type="NCBI Taxonomy" id="1465635"/>
    <lineage>
        <taxon>Bacteria</taxon>
        <taxon>Pseudomonadati</taxon>
        <taxon>Pseudomonadota</taxon>
        <taxon>Gammaproteobacteria</taxon>
        <taxon>Enterobacterales</taxon>
        <taxon>Erwiniaceae</taxon>
        <taxon>Pantoea</taxon>
    </lineage>
</organism>
<dbReference type="InterPro" id="IPR036291">
    <property type="entry name" value="NAD(P)-bd_dom_sf"/>
</dbReference>
<dbReference type="GO" id="GO:0016020">
    <property type="term" value="C:membrane"/>
    <property type="evidence" value="ECO:0007669"/>
    <property type="project" value="TreeGrafter"/>
</dbReference>
<name>A0A2S9I4Z9_9GAMM</name>
<dbReference type="InterPro" id="IPR057326">
    <property type="entry name" value="KR_dom"/>
</dbReference>
<sequence>MSNNVALITGASRGIGHHLARHFYAQGYHLILLARDAQALNALAVGFDPSRVQTLALDVCDFASVSQQVQHALSRYDRLDVLINAAGIFRAGSTQTPLDDFSALLATNVTAIHHLCQLCTPWLQKSEDGRIFNLASVSGVQPYGSVASYAASKHALVGYSRSIARELGSLGIKVTTLCPDVVDTDMAAGSGLSAEEMLSTDDICRAVDFVMSLSPAAVIEQLTIGRQYRPRKPS</sequence>
<dbReference type="SUPFAM" id="SSF51735">
    <property type="entry name" value="NAD(P)-binding Rossmann-fold domains"/>
    <property type="match status" value="1"/>
</dbReference>
<evidence type="ECO:0000259" key="4">
    <source>
        <dbReference type="SMART" id="SM00822"/>
    </source>
</evidence>
<comment type="similarity">
    <text evidence="1 3">Belongs to the short-chain dehydrogenases/reductases (SDR) family.</text>
</comment>
<evidence type="ECO:0000256" key="2">
    <source>
        <dbReference type="ARBA" id="ARBA00023002"/>
    </source>
</evidence>
<dbReference type="OrthoDB" id="9794387at2"/>
<proteinExistence type="inferred from homology"/>
<dbReference type="Gene3D" id="3.40.50.720">
    <property type="entry name" value="NAD(P)-binding Rossmann-like Domain"/>
    <property type="match status" value="1"/>
</dbReference>
<dbReference type="RefSeq" id="WP_105595387.1">
    <property type="nucleotide sequence ID" value="NZ_PDET01000026.1"/>
</dbReference>
<dbReference type="InterPro" id="IPR002347">
    <property type="entry name" value="SDR_fam"/>
</dbReference>
<feature type="domain" description="Ketoreductase" evidence="4">
    <location>
        <begin position="4"/>
        <end position="185"/>
    </location>
</feature>
<dbReference type="SMART" id="SM00822">
    <property type="entry name" value="PKS_KR"/>
    <property type="match status" value="1"/>
</dbReference>
<evidence type="ECO:0000256" key="3">
    <source>
        <dbReference type="RuleBase" id="RU000363"/>
    </source>
</evidence>
<evidence type="ECO:0000256" key="1">
    <source>
        <dbReference type="ARBA" id="ARBA00006484"/>
    </source>
</evidence>
<evidence type="ECO:0000313" key="6">
    <source>
        <dbReference type="Proteomes" id="UP000239181"/>
    </source>
</evidence>
<dbReference type="PRINTS" id="PR00081">
    <property type="entry name" value="GDHRDH"/>
</dbReference>
<dbReference type="GO" id="GO:0016491">
    <property type="term" value="F:oxidoreductase activity"/>
    <property type="evidence" value="ECO:0007669"/>
    <property type="project" value="UniProtKB-KW"/>
</dbReference>
<evidence type="ECO:0000313" key="5">
    <source>
        <dbReference type="EMBL" id="PRD12841.1"/>
    </source>
</evidence>
<dbReference type="EMBL" id="PDET01000026">
    <property type="protein sequence ID" value="PRD12841.1"/>
    <property type="molecule type" value="Genomic_DNA"/>
</dbReference>